<dbReference type="EMBL" id="BSDY01000027">
    <property type="protein sequence ID" value="GLI57885.1"/>
    <property type="molecule type" value="Genomic_DNA"/>
</dbReference>
<name>A0A9W6GPL8_9FUSO</name>
<proteinExistence type="inferred from homology"/>
<evidence type="ECO:0000313" key="7">
    <source>
        <dbReference type="Proteomes" id="UP001144471"/>
    </source>
</evidence>
<dbReference type="GO" id="GO:0019464">
    <property type="term" value="P:glycine decarboxylation via glycine cleavage system"/>
    <property type="evidence" value="ECO:0007669"/>
    <property type="project" value="UniProtKB-UniRule"/>
</dbReference>
<evidence type="ECO:0000256" key="2">
    <source>
        <dbReference type="ARBA" id="ARBA00022823"/>
    </source>
</evidence>
<evidence type="ECO:0000256" key="1">
    <source>
        <dbReference type="ARBA" id="ARBA00009249"/>
    </source>
</evidence>
<keyword evidence="7" id="KW-1185">Reference proteome</keyword>
<gene>
    <name evidence="3 6" type="primary">gcvH</name>
    <name evidence="6" type="ORF">PM10SUCC1_33990</name>
</gene>
<dbReference type="InterPro" id="IPR033753">
    <property type="entry name" value="GCV_H/Fam206"/>
</dbReference>
<dbReference type="InterPro" id="IPR017453">
    <property type="entry name" value="GCV_H_sub"/>
</dbReference>
<evidence type="ECO:0000313" key="6">
    <source>
        <dbReference type="EMBL" id="GLI57885.1"/>
    </source>
</evidence>
<dbReference type="PANTHER" id="PTHR11715:SF3">
    <property type="entry name" value="GLYCINE CLEAVAGE SYSTEM H PROTEIN-RELATED"/>
    <property type="match status" value="1"/>
</dbReference>
<comment type="subunit">
    <text evidence="3">The glycine cleavage system is composed of four proteins: P, T, L and H.</text>
</comment>
<dbReference type="InterPro" id="IPR002930">
    <property type="entry name" value="GCV_H"/>
</dbReference>
<dbReference type="Proteomes" id="UP001144471">
    <property type="component" value="Unassembled WGS sequence"/>
</dbReference>
<evidence type="ECO:0000259" key="5">
    <source>
        <dbReference type="PROSITE" id="PS50968"/>
    </source>
</evidence>
<reference evidence="6" key="1">
    <citation type="submission" date="2022-12" db="EMBL/GenBank/DDBJ databases">
        <title>Reference genome sequencing for broad-spectrum identification of bacterial and archaeal isolates by mass spectrometry.</title>
        <authorList>
            <person name="Sekiguchi Y."/>
            <person name="Tourlousse D.M."/>
        </authorList>
    </citation>
    <scope>NUCLEOTIDE SEQUENCE</scope>
    <source>
        <strain evidence="6">10succ1</strain>
    </source>
</reference>
<feature type="modified residue" description="N6-lipoyllysine" evidence="3 4">
    <location>
        <position position="63"/>
    </location>
</feature>
<comment type="cofactor">
    <cofactor evidence="3">
        <name>(R)-lipoate</name>
        <dbReference type="ChEBI" id="CHEBI:83088"/>
    </cofactor>
    <text evidence="3">Binds 1 lipoyl cofactor covalently.</text>
</comment>
<sequence length="127" mass="14040">MAVVEGLYYSKEHEWIKVEGDAAYIGITDYAQQSLGEVVYVEFPEEGDEFGAGEAFGVIESVKAAADSYMPVSGKIIGINDELLEDEPQALNEKPYEAWILKVELSNQGELEGLLSAEDYAKHCEEE</sequence>
<dbReference type="PROSITE" id="PS00189">
    <property type="entry name" value="LIPOYL"/>
    <property type="match status" value="1"/>
</dbReference>
<organism evidence="6 7">
    <name type="scientific">Propionigenium maris DSM 9537</name>
    <dbReference type="NCBI Taxonomy" id="1123000"/>
    <lineage>
        <taxon>Bacteria</taxon>
        <taxon>Fusobacteriati</taxon>
        <taxon>Fusobacteriota</taxon>
        <taxon>Fusobacteriia</taxon>
        <taxon>Fusobacteriales</taxon>
        <taxon>Fusobacteriaceae</taxon>
        <taxon>Propionigenium</taxon>
    </lineage>
</organism>
<dbReference type="CDD" id="cd06848">
    <property type="entry name" value="GCS_H"/>
    <property type="match status" value="1"/>
</dbReference>
<dbReference type="RefSeq" id="WP_281837560.1">
    <property type="nucleotide sequence ID" value="NZ_BSDY01000027.1"/>
</dbReference>
<dbReference type="AlphaFoldDB" id="A0A9W6GPL8"/>
<dbReference type="NCBIfam" id="TIGR00527">
    <property type="entry name" value="gcvH"/>
    <property type="match status" value="1"/>
</dbReference>
<dbReference type="GO" id="GO:0005737">
    <property type="term" value="C:cytoplasm"/>
    <property type="evidence" value="ECO:0007669"/>
    <property type="project" value="TreeGrafter"/>
</dbReference>
<dbReference type="InterPro" id="IPR003016">
    <property type="entry name" value="2-oxoA_DH_lipoyl-BS"/>
</dbReference>
<dbReference type="HAMAP" id="MF_00272">
    <property type="entry name" value="GcvH"/>
    <property type="match status" value="1"/>
</dbReference>
<dbReference type="GO" id="GO:0009249">
    <property type="term" value="P:protein lipoylation"/>
    <property type="evidence" value="ECO:0007669"/>
    <property type="project" value="TreeGrafter"/>
</dbReference>
<protein>
    <recommendedName>
        <fullName evidence="3">Glycine cleavage system H protein</fullName>
    </recommendedName>
</protein>
<evidence type="ECO:0000256" key="4">
    <source>
        <dbReference type="PIRSR" id="PIRSR617453-50"/>
    </source>
</evidence>
<comment type="function">
    <text evidence="3">The glycine cleavage system catalyzes the degradation of glycine. The H protein shuttles the methylamine group of glycine from the P protein to the T protein.</text>
</comment>
<dbReference type="PROSITE" id="PS50968">
    <property type="entry name" value="BIOTINYL_LIPOYL"/>
    <property type="match status" value="1"/>
</dbReference>
<dbReference type="NCBIfam" id="NF002270">
    <property type="entry name" value="PRK01202.1"/>
    <property type="match status" value="1"/>
</dbReference>
<keyword evidence="2 3" id="KW-0450">Lipoyl</keyword>
<comment type="similarity">
    <text evidence="1 3">Belongs to the GcvH family.</text>
</comment>
<dbReference type="Pfam" id="PF01597">
    <property type="entry name" value="GCV_H"/>
    <property type="match status" value="1"/>
</dbReference>
<dbReference type="SUPFAM" id="SSF51230">
    <property type="entry name" value="Single hybrid motif"/>
    <property type="match status" value="1"/>
</dbReference>
<accession>A0A9W6GPL8</accession>
<comment type="caution">
    <text evidence="6">The sequence shown here is derived from an EMBL/GenBank/DDBJ whole genome shotgun (WGS) entry which is preliminary data.</text>
</comment>
<feature type="domain" description="Lipoyl-binding" evidence="5">
    <location>
        <begin position="22"/>
        <end position="104"/>
    </location>
</feature>
<dbReference type="GO" id="GO:0005960">
    <property type="term" value="C:glycine cleavage complex"/>
    <property type="evidence" value="ECO:0007669"/>
    <property type="project" value="InterPro"/>
</dbReference>
<dbReference type="Gene3D" id="2.40.50.100">
    <property type="match status" value="1"/>
</dbReference>
<dbReference type="PANTHER" id="PTHR11715">
    <property type="entry name" value="GLYCINE CLEAVAGE SYSTEM H PROTEIN"/>
    <property type="match status" value="1"/>
</dbReference>
<dbReference type="InterPro" id="IPR000089">
    <property type="entry name" value="Biotin_lipoyl"/>
</dbReference>
<dbReference type="InterPro" id="IPR011053">
    <property type="entry name" value="Single_hybrid_motif"/>
</dbReference>
<evidence type="ECO:0000256" key="3">
    <source>
        <dbReference type="HAMAP-Rule" id="MF_00272"/>
    </source>
</evidence>